<dbReference type="PANTHER" id="PTHR43036:SF2">
    <property type="entry name" value="OS04G0481300 PROTEIN"/>
    <property type="match status" value="1"/>
</dbReference>
<dbReference type="AlphaFoldDB" id="A0A382N094"/>
<name>A0A382N094_9ZZZZ</name>
<protein>
    <submittedName>
        <fullName evidence="1">Uncharacterized protein</fullName>
    </submittedName>
</protein>
<gene>
    <name evidence="1" type="ORF">METZ01_LOCUS307508</name>
</gene>
<accession>A0A382N094</accession>
<dbReference type="EMBL" id="UINC01097170">
    <property type="protein sequence ID" value="SVC54654.1"/>
    <property type="molecule type" value="Genomic_DNA"/>
</dbReference>
<dbReference type="PANTHER" id="PTHR43036">
    <property type="entry name" value="OSJNBB0011N17.9 PROTEIN"/>
    <property type="match status" value="1"/>
</dbReference>
<proteinExistence type="predicted"/>
<feature type="non-terminal residue" evidence="1">
    <location>
        <position position="70"/>
    </location>
</feature>
<reference evidence="1" key="1">
    <citation type="submission" date="2018-05" db="EMBL/GenBank/DDBJ databases">
        <authorList>
            <person name="Lanie J.A."/>
            <person name="Ng W.-L."/>
            <person name="Kazmierczak K.M."/>
            <person name="Andrzejewski T.M."/>
            <person name="Davidsen T.M."/>
            <person name="Wayne K.J."/>
            <person name="Tettelin H."/>
            <person name="Glass J.I."/>
            <person name="Rusch D."/>
            <person name="Podicherti R."/>
            <person name="Tsui H.-C.T."/>
            <person name="Winkler M.E."/>
        </authorList>
    </citation>
    <scope>NUCLEOTIDE SEQUENCE</scope>
</reference>
<sequence>MFRRNDEGPDRLFYEQARLVNHIDDAAIGALRNFYKSQLPEKGHILDLMSSWVSHLPESADFLYSEVTGL</sequence>
<evidence type="ECO:0000313" key="1">
    <source>
        <dbReference type="EMBL" id="SVC54654.1"/>
    </source>
</evidence>
<organism evidence="1">
    <name type="scientific">marine metagenome</name>
    <dbReference type="NCBI Taxonomy" id="408172"/>
    <lineage>
        <taxon>unclassified sequences</taxon>
        <taxon>metagenomes</taxon>
        <taxon>ecological metagenomes</taxon>
    </lineage>
</organism>